<evidence type="ECO:0000313" key="1">
    <source>
        <dbReference type="EMBL" id="CAG8654701.1"/>
    </source>
</evidence>
<protein>
    <submittedName>
        <fullName evidence="1">3181_t:CDS:1</fullName>
    </submittedName>
</protein>
<sequence>RSSALCVDFLSDILPLLTKLQAPPLICGIEADSPCLMINAKRHGYIEHTLNGRAVTTEVEG</sequence>
<evidence type="ECO:0000313" key="2">
    <source>
        <dbReference type="Proteomes" id="UP000789342"/>
    </source>
</evidence>
<reference evidence="1" key="1">
    <citation type="submission" date="2021-06" db="EMBL/GenBank/DDBJ databases">
        <authorList>
            <person name="Kallberg Y."/>
            <person name="Tangrot J."/>
            <person name="Rosling A."/>
        </authorList>
    </citation>
    <scope>NUCLEOTIDE SEQUENCE</scope>
    <source>
        <strain evidence="1">CL551</strain>
    </source>
</reference>
<dbReference type="EMBL" id="CAJVPV010010762">
    <property type="protein sequence ID" value="CAG8654701.1"/>
    <property type="molecule type" value="Genomic_DNA"/>
</dbReference>
<name>A0A9N9DZZ1_9GLOM</name>
<proteinExistence type="predicted"/>
<dbReference type="Proteomes" id="UP000789342">
    <property type="component" value="Unassembled WGS sequence"/>
</dbReference>
<keyword evidence="2" id="KW-1185">Reference proteome</keyword>
<gene>
    <name evidence="1" type="ORF">AMORRO_LOCUS10131</name>
</gene>
<comment type="caution">
    <text evidence="1">The sequence shown here is derived from an EMBL/GenBank/DDBJ whole genome shotgun (WGS) entry which is preliminary data.</text>
</comment>
<organism evidence="1 2">
    <name type="scientific">Acaulospora morrowiae</name>
    <dbReference type="NCBI Taxonomy" id="94023"/>
    <lineage>
        <taxon>Eukaryota</taxon>
        <taxon>Fungi</taxon>
        <taxon>Fungi incertae sedis</taxon>
        <taxon>Mucoromycota</taxon>
        <taxon>Glomeromycotina</taxon>
        <taxon>Glomeromycetes</taxon>
        <taxon>Diversisporales</taxon>
        <taxon>Acaulosporaceae</taxon>
        <taxon>Acaulospora</taxon>
    </lineage>
</organism>
<accession>A0A9N9DZZ1</accession>
<feature type="non-terminal residue" evidence="1">
    <location>
        <position position="1"/>
    </location>
</feature>
<dbReference type="AlphaFoldDB" id="A0A9N9DZZ1"/>